<organism evidence="1 2">
    <name type="scientific">Allonocardiopsis opalescens</name>
    <dbReference type="NCBI Taxonomy" id="1144618"/>
    <lineage>
        <taxon>Bacteria</taxon>
        <taxon>Bacillati</taxon>
        <taxon>Actinomycetota</taxon>
        <taxon>Actinomycetes</taxon>
        <taxon>Streptosporangiales</taxon>
        <taxon>Allonocardiopsis</taxon>
    </lineage>
</organism>
<keyword evidence="2" id="KW-1185">Reference proteome</keyword>
<gene>
    <name evidence="1" type="ORF">CLV72_1011041</name>
</gene>
<dbReference type="InterPro" id="IPR006311">
    <property type="entry name" value="TAT_signal"/>
</dbReference>
<dbReference type="InterPro" id="IPR016119">
    <property type="entry name" value="Br/Cl_peroxidase_C"/>
</dbReference>
<accession>A0A2T0QET8</accession>
<evidence type="ECO:0000313" key="2">
    <source>
        <dbReference type="Proteomes" id="UP000237846"/>
    </source>
</evidence>
<protein>
    <recommendedName>
        <fullName evidence="3">Phosphoesterase</fullName>
    </recommendedName>
</protein>
<dbReference type="PANTHER" id="PTHR34599">
    <property type="entry name" value="PEROXIDASE-RELATED"/>
    <property type="match status" value="1"/>
</dbReference>
<dbReference type="InterPro" id="IPR036938">
    <property type="entry name" value="PAP2/HPO_sf"/>
</dbReference>
<dbReference type="InterPro" id="IPR052559">
    <property type="entry name" value="V-haloperoxidase"/>
</dbReference>
<evidence type="ECO:0008006" key="3">
    <source>
        <dbReference type="Google" id="ProtNLM"/>
    </source>
</evidence>
<dbReference type="RefSeq" id="WP_211302700.1">
    <property type="nucleotide sequence ID" value="NZ_PVZC01000001.1"/>
</dbReference>
<dbReference type="PROSITE" id="PS51318">
    <property type="entry name" value="TAT"/>
    <property type="match status" value="1"/>
</dbReference>
<sequence>MRDEHDSNVNRRNFLGMAGVTAGAGLATAIGASPGTAAASSSTTTGVNPGREYARRQEGYRLRLASADRAYADPYPAQRPNGEQTIPGYVASYHKGLPHNAYGEVSVAAYEQFIRAMSTGSQADYNAIPTGVQPNRGLLNPQVIHAFDLQGPDSHSFAVPPAPRLDSAEFAGEMVEDYWMALLRDVPFAQYGGSAEVATACDELSAMSGFTGPRQNGRITPATLFRAYTPGDLRGPYISQFLFKDVPYGPQYISQRLDTIEPREYMTDWNEWLAVQNGAPRSTERDFQNRRYIRTARDLGHFTHFDVTYTPYLNAALILFGSGLPAAQLLDPANPYLGSRNQAGYSTYGQPHVLALLGEVDKIVRKGNLYQQWWVHRRLRPEMAAARVEIQLNRAPGRYDGLLSDELLNAPVLDRVRSRYGSYLLPQMYPEGSPMSPDYVSGHSAAAAAGVTILKAWFNESTPLPDPVVPNADGTALVPYTGSDAGQLTIGGELNKLAGNIGNGRNTASVHWRSSYVHAFPLGEAIAIRLLRDQKRLFNERAPLSLTKFDGTTITI</sequence>
<comment type="caution">
    <text evidence="1">The sequence shown here is derived from an EMBL/GenBank/DDBJ whole genome shotgun (WGS) entry which is preliminary data.</text>
</comment>
<dbReference type="SUPFAM" id="SSF48317">
    <property type="entry name" value="Acid phosphatase/Vanadium-dependent haloperoxidase"/>
    <property type="match status" value="1"/>
</dbReference>
<dbReference type="Gene3D" id="1.10.606.10">
    <property type="entry name" value="Vanadium-containing Chloroperoxidase, domain 2"/>
    <property type="match status" value="1"/>
</dbReference>
<dbReference type="PANTHER" id="PTHR34599:SF1">
    <property type="entry name" value="PHOSPHATIDIC ACID PHOSPHATASE TYPE 2_HALOPEROXIDASE DOMAIN-CONTAINING PROTEIN"/>
    <property type="match status" value="1"/>
</dbReference>
<dbReference type="EMBL" id="PVZC01000001">
    <property type="protein sequence ID" value="PRY02439.1"/>
    <property type="molecule type" value="Genomic_DNA"/>
</dbReference>
<dbReference type="AlphaFoldDB" id="A0A2T0QET8"/>
<dbReference type="GO" id="GO:0004601">
    <property type="term" value="F:peroxidase activity"/>
    <property type="evidence" value="ECO:0007669"/>
    <property type="project" value="InterPro"/>
</dbReference>
<dbReference type="Proteomes" id="UP000237846">
    <property type="component" value="Unassembled WGS sequence"/>
</dbReference>
<evidence type="ECO:0000313" key="1">
    <source>
        <dbReference type="EMBL" id="PRY02439.1"/>
    </source>
</evidence>
<name>A0A2T0QET8_9ACTN</name>
<reference evidence="1 2" key="1">
    <citation type="submission" date="2018-03" db="EMBL/GenBank/DDBJ databases">
        <title>Genomic Encyclopedia of Archaeal and Bacterial Type Strains, Phase II (KMG-II): from individual species to whole genera.</title>
        <authorList>
            <person name="Goeker M."/>
        </authorList>
    </citation>
    <scope>NUCLEOTIDE SEQUENCE [LARGE SCALE GENOMIC DNA]</scope>
    <source>
        <strain evidence="1 2">DSM 45601</strain>
    </source>
</reference>
<proteinExistence type="predicted"/>